<comment type="caution">
    <text evidence="11">The sequence shown here is derived from an EMBL/GenBank/DDBJ whole genome shotgun (WGS) entry which is preliminary data.</text>
</comment>
<evidence type="ECO:0000256" key="7">
    <source>
        <dbReference type="ARBA" id="ARBA00023136"/>
    </source>
</evidence>
<keyword evidence="3 10" id="KW-0812">Transmembrane</keyword>
<keyword evidence="4 10" id="KW-1133">Transmembrane helix</keyword>
<dbReference type="AlphaFoldDB" id="A0A9P4V369"/>
<feature type="region of interest" description="Disordered" evidence="9">
    <location>
        <begin position="19"/>
        <end position="157"/>
    </location>
</feature>
<keyword evidence="5 8" id="KW-0175">Coiled coil</keyword>
<evidence type="ECO:0000256" key="9">
    <source>
        <dbReference type="SAM" id="MobiDB-lite"/>
    </source>
</evidence>
<evidence type="ECO:0000256" key="10">
    <source>
        <dbReference type="SAM" id="Phobius"/>
    </source>
</evidence>
<keyword evidence="6" id="KW-0496">Mitochondrion</keyword>
<sequence>MSAPRMPFLWPVFYKSARISRPSRRIPRQKPPIPRGFSTSIRRVDASNLQRYGTAQEPAPHLRDSEQMISQERQDPDKSQSANDQKNEPVEEEEDEPQQPAPLPKPNMMDATESAPQTPAPDPVQAPDSKPLDTILYMPSPTEEEQRKPPHLKTPPYVHHFDTYSLVKDLGRSGFTDEQSVTLMKAVRGILADNMELAREGLISKSNVENETYLFRAACSELRTEIGNNRKGETEKMRTERNQLQHEVDILNQRLSQETGNLKDELKGLFDDRKMTVRQEQRFMESKIQELNYKITVALTSDARSEVEGMRWILTRRAAIALGIMAIMLFGALRYSASLMHVQQEEKKADKKPPSDEEGGTRQNNPSPISAEEAIGGELLVTEGGVSLS</sequence>
<name>A0A9P4V369_9PLEO</name>
<keyword evidence="7 10" id="KW-0472">Membrane</keyword>
<dbReference type="GO" id="GO:0016020">
    <property type="term" value="C:membrane"/>
    <property type="evidence" value="ECO:0007669"/>
    <property type="project" value="UniProtKB-SubCell"/>
</dbReference>
<dbReference type="InterPro" id="IPR024461">
    <property type="entry name" value="CCDC90-like"/>
</dbReference>
<dbReference type="Pfam" id="PF07798">
    <property type="entry name" value="CCDC90-like"/>
    <property type="match status" value="1"/>
</dbReference>
<dbReference type="PANTHER" id="PTHR14360">
    <property type="entry name" value="PROTEIN FMP32, MITOCHONDRIAL"/>
    <property type="match status" value="1"/>
</dbReference>
<evidence type="ECO:0000256" key="5">
    <source>
        <dbReference type="ARBA" id="ARBA00023054"/>
    </source>
</evidence>
<feature type="coiled-coil region" evidence="8">
    <location>
        <begin position="234"/>
        <end position="261"/>
    </location>
</feature>
<evidence type="ECO:0000256" key="4">
    <source>
        <dbReference type="ARBA" id="ARBA00022989"/>
    </source>
</evidence>
<gene>
    <name evidence="11" type="ORF">EJ04DRAFT_436213</name>
</gene>
<feature type="region of interest" description="Disordered" evidence="9">
    <location>
        <begin position="344"/>
        <end position="376"/>
    </location>
</feature>
<protein>
    <submittedName>
        <fullName evidence="11">Uncharacterized protein</fullName>
    </submittedName>
</protein>
<dbReference type="OrthoDB" id="5424147at2759"/>
<feature type="compositionally biased region" description="Polar residues" evidence="9">
    <location>
        <begin position="37"/>
        <end position="53"/>
    </location>
</feature>
<dbReference type="EMBL" id="ML996142">
    <property type="protein sequence ID" value="KAF2734878.1"/>
    <property type="molecule type" value="Genomic_DNA"/>
</dbReference>
<evidence type="ECO:0000256" key="2">
    <source>
        <dbReference type="ARBA" id="ARBA00004370"/>
    </source>
</evidence>
<keyword evidence="12" id="KW-1185">Reference proteome</keyword>
<feature type="transmembrane region" description="Helical" evidence="10">
    <location>
        <begin position="318"/>
        <end position="337"/>
    </location>
</feature>
<dbReference type="GO" id="GO:0005739">
    <property type="term" value="C:mitochondrion"/>
    <property type="evidence" value="ECO:0007669"/>
    <property type="project" value="UniProtKB-SubCell"/>
</dbReference>
<evidence type="ECO:0000256" key="6">
    <source>
        <dbReference type="ARBA" id="ARBA00023128"/>
    </source>
</evidence>
<organism evidence="11 12">
    <name type="scientific">Polyplosphaeria fusca</name>
    <dbReference type="NCBI Taxonomy" id="682080"/>
    <lineage>
        <taxon>Eukaryota</taxon>
        <taxon>Fungi</taxon>
        <taxon>Dikarya</taxon>
        <taxon>Ascomycota</taxon>
        <taxon>Pezizomycotina</taxon>
        <taxon>Dothideomycetes</taxon>
        <taxon>Pleosporomycetidae</taxon>
        <taxon>Pleosporales</taxon>
        <taxon>Tetraplosphaeriaceae</taxon>
        <taxon>Polyplosphaeria</taxon>
    </lineage>
</organism>
<evidence type="ECO:0000256" key="3">
    <source>
        <dbReference type="ARBA" id="ARBA00022692"/>
    </source>
</evidence>
<dbReference type="Proteomes" id="UP000799444">
    <property type="component" value="Unassembled WGS sequence"/>
</dbReference>
<dbReference type="PANTHER" id="PTHR14360:SF12">
    <property type="entry name" value="MOZ PROTEIN REPRESENTS A CHROMATIN-ASSOCIATED ACETYLTRANSFERASE"/>
    <property type="match status" value="1"/>
</dbReference>
<proteinExistence type="predicted"/>
<reference evidence="11" key="1">
    <citation type="journal article" date="2020" name="Stud. Mycol.">
        <title>101 Dothideomycetes genomes: a test case for predicting lifestyles and emergence of pathogens.</title>
        <authorList>
            <person name="Haridas S."/>
            <person name="Albert R."/>
            <person name="Binder M."/>
            <person name="Bloem J."/>
            <person name="Labutti K."/>
            <person name="Salamov A."/>
            <person name="Andreopoulos B."/>
            <person name="Baker S."/>
            <person name="Barry K."/>
            <person name="Bills G."/>
            <person name="Bluhm B."/>
            <person name="Cannon C."/>
            <person name="Castanera R."/>
            <person name="Culley D."/>
            <person name="Daum C."/>
            <person name="Ezra D."/>
            <person name="Gonzalez J."/>
            <person name="Henrissat B."/>
            <person name="Kuo A."/>
            <person name="Liang C."/>
            <person name="Lipzen A."/>
            <person name="Lutzoni F."/>
            <person name="Magnuson J."/>
            <person name="Mondo S."/>
            <person name="Nolan M."/>
            <person name="Ohm R."/>
            <person name="Pangilinan J."/>
            <person name="Park H.-J."/>
            <person name="Ramirez L."/>
            <person name="Alfaro M."/>
            <person name="Sun H."/>
            <person name="Tritt A."/>
            <person name="Yoshinaga Y."/>
            <person name="Zwiers L.-H."/>
            <person name="Turgeon B."/>
            <person name="Goodwin S."/>
            <person name="Spatafora J."/>
            <person name="Crous P."/>
            <person name="Grigoriev I."/>
        </authorList>
    </citation>
    <scope>NUCLEOTIDE SEQUENCE</scope>
    <source>
        <strain evidence="11">CBS 125425</strain>
    </source>
</reference>
<evidence type="ECO:0000313" key="11">
    <source>
        <dbReference type="EMBL" id="KAF2734878.1"/>
    </source>
</evidence>
<evidence type="ECO:0000256" key="1">
    <source>
        <dbReference type="ARBA" id="ARBA00004173"/>
    </source>
</evidence>
<accession>A0A9P4V369</accession>
<evidence type="ECO:0000256" key="8">
    <source>
        <dbReference type="SAM" id="Coils"/>
    </source>
</evidence>
<comment type="subcellular location">
    <subcellularLocation>
        <location evidence="2">Membrane</location>
    </subcellularLocation>
    <subcellularLocation>
        <location evidence="1">Mitochondrion</location>
    </subcellularLocation>
</comment>
<evidence type="ECO:0000313" key="12">
    <source>
        <dbReference type="Proteomes" id="UP000799444"/>
    </source>
</evidence>
<feature type="compositionally biased region" description="Basic and acidic residues" evidence="9">
    <location>
        <begin position="344"/>
        <end position="355"/>
    </location>
</feature>
<dbReference type="Gene3D" id="1.20.5.340">
    <property type="match status" value="1"/>
</dbReference>
<feature type="compositionally biased region" description="Basic and acidic residues" evidence="9">
    <location>
        <begin position="60"/>
        <end position="78"/>
    </location>
</feature>